<comment type="caution">
    <text evidence="2">The sequence shown here is derived from an EMBL/GenBank/DDBJ whole genome shotgun (WGS) entry which is preliminary data.</text>
</comment>
<organism evidence="2 3">
    <name type="scientific">Euphydryas editha</name>
    <name type="common">Edith's checkerspot</name>
    <dbReference type="NCBI Taxonomy" id="104508"/>
    <lineage>
        <taxon>Eukaryota</taxon>
        <taxon>Metazoa</taxon>
        <taxon>Ecdysozoa</taxon>
        <taxon>Arthropoda</taxon>
        <taxon>Hexapoda</taxon>
        <taxon>Insecta</taxon>
        <taxon>Pterygota</taxon>
        <taxon>Neoptera</taxon>
        <taxon>Endopterygota</taxon>
        <taxon>Lepidoptera</taxon>
        <taxon>Glossata</taxon>
        <taxon>Ditrysia</taxon>
        <taxon>Papilionoidea</taxon>
        <taxon>Nymphalidae</taxon>
        <taxon>Nymphalinae</taxon>
        <taxon>Euphydryas</taxon>
    </lineage>
</organism>
<evidence type="ECO:0000313" key="2">
    <source>
        <dbReference type="EMBL" id="CAH2097138.1"/>
    </source>
</evidence>
<gene>
    <name evidence="2" type="ORF">EEDITHA_LOCUS12398</name>
</gene>
<dbReference type="EMBL" id="CAKOGL010000017">
    <property type="protein sequence ID" value="CAH2097138.1"/>
    <property type="molecule type" value="Genomic_DNA"/>
</dbReference>
<accession>A0AAU9UDG2</accession>
<feature type="compositionally biased region" description="Polar residues" evidence="1">
    <location>
        <begin position="1"/>
        <end position="17"/>
    </location>
</feature>
<evidence type="ECO:0000313" key="3">
    <source>
        <dbReference type="Proteomes" id="UP001153954"/>
    </source>
</evidence>
<keyword evidence="3" id="KW-1185">Reference proteome</keyword>
<dbReference type="Proteomes" id="UP001153954">
    <property type="component" value="Unassembled WGS sequence"/>
</dbReference>
<name>A0AAU9UDG2_EUPED</name>
<dbReference type="AlphaFoldDB" id="A0AAU9UDG2"/>
<reference evidence="2" key="1">
    <citation type="submission" date="2022-03" db="EMBL/GenBank/DDBJ databases">
        <authorList>
            <person name="Tunstrom K."/>
        </authorList>
    </citation>
    <scope>NUCLEOTIDE SEQUENCE</scope>
</reference>
<evidence type="ECO:0000256" key="1">
    <source>
        <dbReference type="SAM" id="MobiDB-lite"/>
    </source>
</evidence>
<feature type="region of interest" description="Disordered" evidence="1">
    <location>
        <begin position="1"/>
        <end position="26"/>
    </location>
</feature>
<proteinExistence type="predicted"/>
<protein>
    <submittedName>
        <fullName evidence="2">Uncharacterized protein</fullName>
    </submittedName>
</protein>
<sequence length="109" mass="12285">MSPVITSQPFNQNSQEFENQDDIKNTTPMIAQEDEARKKENERAVEEACCCVSTDEDIFCLWQCFAWCFRGMGHCLDQCFEGCGDCISSCCENSDNSIPDDGCFCCDCD</sequence>